<keyword evidence="4" id="KW-1185">Reference proteome</keyword>
<organism evidence="3 4">
    <name type="scientific">Kribbella pratensis</name>
    <dbReference type="NCBI Taxonomy" id="2512112"/>
    <lineage>
        <taxon>Bacteria</taxon>
        <taxon>Bacillati</taxon>
        <taxon>Actinomycetota</taxon>
        <taxon>Actinomycetes</taxon>
        <taxon>Propionibacteriales</taxon>
        <taxon>Kribbellaceae</taxon>
        <taxon>Kribbella</taxon>
    </lineage>
</organism>
<evidence type="ECO:0000313" key="4">
    <source>
        <dbReference type="Proteomes" id="UP000295060"/>
    </source>
</evidence>
<dbReference type="EMBL" id="SODU01000001">
    <property type="protein sequence ID" value="TDW95520.1"/>
    <property type="molecule type" value="Genomic_DNA"/>
</dbReference>
<feature type="transmembrane region" description="Helical" evidence="1">
    <location>
        <begin position="20"/>
        <end position="39"/>
    </location>
</feature>
<dbReference type="Pfam" id="PF14258">
    <property type="entry name" value="DUF4350"/>
    <property type="match status" value="1"/>
</dbReference>
<keyword evidence="1" id="KW-0812">Transmembrane</keyword>
<protein>
    <recommendedName>
        <fullName evidence="2">DUF4350 domain-containing protein</fullName>
    </recommendedName>
</protein>
<dbReference type="Proteomes" id="UP000295060">
    <property type="component" value="Unassembled WGS sequence"/>
</dbReference>
<dbReference type="InterPro" id="IPR025646">
    <property type="entry name" value="DUF4350"/>
</dbReference>
<gene>
    <name evidence="3" type="ORF">EV137_2862</name>
</gene>
<evidence type="ECO:0000259" key="2">
    <source>
        <dbReference type="Pfam" id="PF14258"/>
    </source>
</evidence>
<evidence type="ECO:0000256" key="1">
    <source>
        <dbReference type="SAM" id="Phobius"/>
    </source>
</evidence>
<name>A0ABY2FQW6_9ACTN</name>
<dbReference type="RefSeq" id="WP_134129053.1">
    <property type="nucleotide sequence ID" value="NZ_SODU01000001.1"/>
</dbReference>
<accession>A0ABY2FQW6</accession>
<feature type="domain" description="DUF4350" evidence="2">
    <location>
        <begin position="47"/>
        <end position="217"/>
    </location>
</feature>
<comment type="caution">
    <text evidence="3">The sequence shown here is derived from an EMBL/GenBank/DDBJ whole genome shotgun (WGS) entry which is preliminary data.</text>
</comment>
<evidence type="ECO:0000313" key="3">
    <source>
        <dbReference type="EMBL" id="TDW95520.1"/>
    </source>
</evidence>
<reference evidence="3 4" key="1">
    <citation type="submission" date="2019-03" db="EMBL/GenBank/DDBJ databases">
        <title>Genomic Encyclopedia of Type Strains, Phase III (KMG-III): the genomes of soil and plant-associated and newly described type strains.</title>
        <authorList>
            <person name="Whitman W."/>
        </authorList>
    </citation>
    <scope>NUCLEOTIDE SEQUENCE [LARGE SCALE GENOMIC DNA]</scope>
    <source>
        <strain evidence="3 4">VKMAc-2574</strain>
    </source>
</reference>
<keyword evidence="1" id="KW-1133">Transmembrane helix</keyword>
<sequence>MSTPVGRSVGESWRALRVPLLVTGFIVLAAIVVLIATSARTSGQFSPDSTESTGARALAALLEDHNVDVHGTESLNDAVQAGGGSALLIGPGGSLDDGDWRRIAQAQWSHVILIRPGRRALEALAPGVQPTGTSLASRSRQPGCELPAAVKAGTVTVNGPTYSAPEGATTCYGDGVNNTVVRLEVGDRLVDVIGTPGSFMNTRLAEDGNAALALNLLGTHRDLTWYLPQWESDYPDSSGEGSAQLIPPDVRYIAWALAFAVLVVAIWRGRRLGPVVAEQLPVIVHAAETTEGRARLYRRSRARDRAASALRESALGQLQEAHGIPRRADPSAVVATVAARTGRDPAMLYELLYGLPPLTDAALMSLSQELDVLTQEVRHP</sequence>
<proteinExistence type="predicted"/>
<keyword evidence="1" id="KW-0472">Membrane</keyword>